<organism evidence="2 3">
    <name type="scientific">Castellaniella ginsengisoli</name>
    <dbReference type="NCBI Taxonomy" id="546114"/>
    <lineage>
        <taxon>Bacteria</taxon>
        <taxon>Pseudomonadati</taxon>
        <taxon>Pseudomonadota</taxon>
        <taxon>Betaproteobacteria</taxon>
        <taxon>Burkholderiales</taxon>
        <taxon>Alcaligenaceae</taxon>
        <taxon>Castellaniella</taxon>
    </lineage>
</organism>
<dbReference type="EMBL" id="BAAAEX010000013">
    <property type="protein sequence ID" value="GAA0782628.1"/>
    <property type="molecule type" value="Genomic_DNA"/>
</dbReference>
<evidence type="ECO:0000313" key="2">
    <source>
        <dbReference type="EMBL" id="GAA0782628.1"/>
    </source>
</evidence>
<sequence length="98" mass="10939">MGEVDQLEHPVDHRVAQGNQGIDAADRDPVDELLEDKVHRSVSVVVLGCRDPQRWSGIWRASRRDAQGVPSVLKGKAFPALRERDRMAIRLPDTGVAY</sequence>
<accession>A0ABP3WF95</accession>
<comment type="caution">
    <text evidence="2">The sequence shown here is derived from an EMBL/GenBank/DDBJ whole genome shotgun (WGS) entry which is preliminary data.</text>
</comment>
<feature type="region of interest" description="Disordered" evidence="1">
    <location>
        <begin position="1"/>
        <end position="25"/>
    </location>
</feature>
<reference evidence="3" key="1">
    <citation type="journal article" date="2019" name="Int. J. Syst. Evol. Microbiol.">
        <title>The Global Catalogue of Microorganisms (GCM) 10K type strain sequencing project: providing services to taxonomists for standard genome sequencing and annotation.</title>
        <authorList>
            <consortium name="The Broad Institute Genomics Platform"/>
            <consortium name="The Broad Institute Genome Sequencing Center for Infectious Disease"/>
            <person name="Wu L."/>
            <person name="Ma J."/>
        </authorList>
    </citation>
    <scope>NUCLEOTIDE SEQUENCE [LARGE SCALE GENOMIC DNA]</scope>
    <source>
        <strain evidence="3">JCM 15515</strain>
    </source>
</reference>
<proteinExistence type="predicted"/>
<gene>
    <name evidence="2" type="ORF">GCM10009108_25650</name>
</gene>
<evidence type="ECO:0000313" key="3">
    <source>
        <dbReference type="Proteomes" id="UP001500573"/>
    </source>
</evidence>
<feature type="compositionally biased region" description="Basic and acidic residues" evidence="1">
    <location>
        <begin position="1"/>
        <end position="15"/>
    </location>
</feature>
<dbReference type="Proteomes" id="UP001500573">
    <property type="component" value="Unassembled WGS sequence"/>
</dbReference>
<protein>
    <submittedName>
        <fullName evidence="2">Uncharacterized protein</fullName>
    </submittedName>
</protein>
<keyword evidence="3" id="KW-1185">Reference proteome</keyword>
<evidence type="ECO:0000256" key="1">
    <source>
        <dbReference type="SAM" id="MobiDB-lite"/>
    </source>
</evidence>
<name>A0ABP3WF95_9BURK</name>